<gene>
    <name evidence="1" type="ORF">OWV82_024123</name>
</gene>
<dbReference type="Proteomes" id="UP001164539">
    <property type="component" value="Chromosome 14"/>
</dbReference>
<evidence type="ECO:0000313" key="1">
    <source>
        <dbReference type="EMBL" id="KAJ4700800.1"/>
    </source>
</evidence>
<comment type="caution">
    <text evidence="1">The sequence shown here is derived from an EMBL/GenBank/DDBJ whole genome shotgun (WGS) entry which is preliminary data.</text>
</comment>
<evidence type="ECO:0000313" key="2">
    <source>
        <dbReference type="Proteomes" id="UP001164539"/>
    </source>
</evidence>
<dbReference type="EMBL" id="CM051407">
    <property type="protein sequence ID" value="KAJ4700800.1"/>
    <property type="molecule type" value="Genomic_DNA"/>
</dbReference>
<name>A0ACC1WS99_MELAZ</name>
<reference evidence="1 2" key="1">
    <citation type="journal article" date="2023" name="Science">
        <title>Complex scaffold remodeling in plant triterpene biosynthesis.</title>
        <authorList>
            <person name="De La Pena R."/>
            <person name="Hodgson H."/>
            <person name="Liu J.C."/>
            <person name="Stephenson M.J."/>
            <person name="Martin A.C."/>
            <person name="Owen C."/>
            <person name="Harkess A."/>
            <person name="Leebens-Mack J."/>
            <person name="Jimenez L.E."/>
            <person name="Osbourn A."/>
            <person name="Sattely E.S."/>
        </authorList>
    </citation>
    <scope>NUCLEOTIDE SEQUENCE [LARGE SCALE GENOMIC DNA]</scope>
    <source>
        <strain evidence="2">cv. JPN11</strain>
        <tissue evidence="1">Leaf</tissue>
    </source>
</reference>
<keyword evidence="2" id="KW-1185">Reference proteome</keyword>
<sequence>MTTAAMVHPGEELVKAKTEHWLNPNKGKANNTKGKASVIPAKRRLVKSMMLDFLLRLAASLCSSATKSNKQKMQATQKV</sequence>
<organism evidence="1 2">
    <name type="scientific">Melia azedarach</name>
    <name type="common">Chinaberry tree</name>
    <dbReference type="NCBI Taxonomy" id="155640"/>
    <lineage>
        <taxon>Eukaryota</taxon>
        <taxon>Viridiplantae</taxon>
        <taxon>Streptophyta</taxon>
        <taxon>Embryophyta</taxon>
        <taxon>Tracheophyta</taxon>
        <taxon>Spermatophyta</taxon>
        <taxon>Magnoliopsida</taxon>
        <taxon>eudicotyledons</taxon>
        <taxon>Gunneridae</taxon>
        <taxon>Pentapetalae</taxon>
        <taxon>rosids</taxon>
        <taxon>malvids</taxon>
        <taxon>Sapindales</taxon>
        <taxon>Meliaceae</taxon>
        <taxon>Melia</taxon>
    </lineage>
</organism>
<protein>
    <submittedName>
        <fullName evidence="1">Uncharacterized protein</fullName>
    </submittedName>
</protein>
<proteinExistence type="predicted"/>
<accession>A0ACC1WS99</accession>